<dbReference type="EMBL" id="JBHRZG010000022">
    <property type="protein sequence ID" value="MFC3834212.1"/>
    <property type="molecule type" value="Genomic_DNA"/>
</dbReference>
<dbReference type="RefSeq" id="WP_380102664.1">
    <property type="nucleotide sequence ID" value="NZ_JBHRZG010000022.1"/>
</dbReference>
<keyword evidence="1" id="KW-1133">Transmembrane helix</keyword>
<keyword evidence="1" id="KW-0812">Transmembrane</keyword>
<keyword evidence="5" id="KW-1185">Reference proteome</keyword>
<dbReference type="InterPro" id="IPR002559">
    <property type="entry name" value="Transposase_11"/>
</dbReference>
<dbReference type="PANTHER" id="PTHR30007">
    <property type="entry name" value="PHP DOMAIN PROTEIN"/>
    <property type="match status" value="1"/>
</dbReference>
<feature type="domain" description="Transposase IS4-like" evidence="2">
    <location>
        <begin position="102"/>
        <end position="256"/>
    </location>
</feature>
<protein>
    <submittedName>
        <fullName evidence="4">IS5 family transposase</fullName>
    </submittedName>
</protein>
<dbReference type="Proteomes" id="UP001595803">
    <property type="component" value="Unassembled WGS sequence"/>
</dbReference>
<gene>
    <name evidence="4" type="ORF">ACFOSB_15275</name>
</gene>
<feature type="transmembrane region" description="Helical" evidence="1">
    <location>
        <begin position="244"/>
        <end position="264"/>
    </location>
</feature>
<evidence type="ECO:0000313" key="5">
    <source>
        <dbReference type="Proteomes" id="UP001595803"/>
    </source>
</evidence>
<proteinExistence type="predicted"/>
<dbReference type="InterPro" id="IPR025161">
    <property type="entry name" value="IS402-like_dom"/>
</dbReference>
<accession>A0ABV7Z9Y0</accession>
<evidence type="ECO:0000313" key="4">
    <source>
        <dbReference type="EMBL" id="MFC3834212.1"/>
    </source>
</evidence>
<dbReference type="PANTHER" id="PTHR30007:SF1">
    <property type="entry name" value="BLR1914 PROTEIN"/>
    <property type="match status" value="1"/>
</dbReference>
<keyword evidence="1" id="KW-0472">Membrane</keyword>
<feature type="domain" description="Insertion element IS402-like" evidence="3">
    <location>
        <begin position="7"/>
        <end position="82"/>
    </location>
</feature>
<dbReference type="Pfam" id="PF01609">
    <property type="entry name" value="DDE_Tnp_1"/>
    <property type="match status" value="1"/>
</dbReference>
<reference evidence="5" key="1">
    <citation type="journal article" date="2019" name="Int. J. Syst. Evol. Microbiol.">
        <title>The Global Catalogue of Microorganisms (GCM) 10K type strain sequencing project: providing services to taxonomists for standard genome sequencing and annotation.</title>
        <authorList>
            <consortium name="The Broad Institute Genomics Platform"/>
            <consortium name="The Broad Institute Genome Sequencing Center for Infectious Disease"/>
            <person name="Wu L."/>
            <person name="Ma J."/>
        </authorList>
    </citation>
    <scope>NUCLEOTIDE SEQUENCE [LARGE SCALE GENOMIC DNA]</scope>
    <source>
        <strain evidence="5">CCTCC AB 2017081</strain>
    </source>
</reference>
<dbReference type="NCBIfam" id="NF033580">
    <property type="entry name" value="transpos_IS5_3"/>
    <property type="match status" value="1"/>
</dbReference>
<evidence type="ECO:0000259" key="2">
    <source>
        <dbReference type="Pfam" id="PF01609"/>
    </source>
</evidence>
<evidence type="ECO:0000259" key="3">
    <source>
        <dbReference type="Pfam" id="PF13340"/>
    </source>
</evidence>
<name>A0ABV7Z9Y0_9DEIO</name>
<evidence type="ECO:0000256" key="1">
    <source>
        <dbReference type="SAM" id="Phobius"/>
    </source>
</evidence>
<dbReference type="Pfam" id="PF13340">
    <property type="entry name" value="DUF4096"/>
    <property type="match status" value="1"/>
</dbReference>
<organism evidence="4 5">
    <name type="scientific">Deinococcus rufus</name>
    <dbReference type="NCBI Taxonomy" id="2136097"/>
    <lineage>
        <taxon>Bacteria</taxon>
        <taxon>Thermotogati</taxon>
        <taxon>Deinococcota</taxon>
        <taxon>Deinococci</taxon>
        <taxon>Deinococcales</taxon>
        <taxon>Deinococcaceae</taxon>
        <taxon>Deinococcus</taxon>
    </lineage>
</organism>
<sequence>MVEKLVPDRLWHIIQPLLPSTPRPKGGGQYACPRATLAGIVYVLKEGIRWNALPSGYGFPSGVTCWRRLRDWQAAGVWQALHHTLLNELHVLGGVDLSRASLDAASLRAFKGGNLTGRNPTDRGKLGTKRHVIVNRQGLPLAILLSSANTHDSKMFDALLDAVPPLKTGRRGRPRRRPDAVHADKAYDFPRCRRSCWKRRIKARIARRGIESRERLGRHRWVVERTLSWLNSFRRIRVRAERDASRFLALNLIAAAFICFRYLLRLEGCASGGVV</sequence>
<comment type="caution">
    <text evidence="4">The sequence shown here is derived from an EMBL/GenBank/DDBJ whole genome shotgun (WGS) entry which is preliminary data.</text>
</comment>